<evidence type="ECO:0000256" key="12">
    <source>
        <dbReference type="ARBA" id="ARBA00023172"/>
    </source>
</evidence>
<feature type="domain" description="Integrase catalytic" evidence="17">
    <location>
        <begin position="1080"/>
        <end position="1238"/>
    </location>
</feature>
<evidence type="ECO:0000256" key="5">
    <source>
        <dbReference type="ARBA" id="ARBA00022722"/>
    </source>
</evidence>
<dbReference type="GO" id="GO:0015074">
    <property type="term" value="P:DNA integration"/>
    <property type="evidence" value="ECO:0007669"/>
    <property type="project" value="UniProtKB-KW"/>
</dbReference>
<dbReference type="Proteomes" id="UP000265100">
    <property type="component" value="Chromosome 6"/>
</dbReference>
<keyword evidence="13" id="KW-0511">Multifunctional enzyme</keyword>
<dbReference type="PANTHER" id="PTHR37984:SF5">
    <property type="entry name" value="PROTEIN NYNRIN-LIKE"/>
    <property type="match status" value="1"/>
</dbReference>
<dbReference type="InterPro" id="IPR021109">
    <property type="entry name" value="Peptidase_aspartic_dom_sf"/>
</dbReference>
<evidence type="ECO:0000313" key="18">
    <source>
        <dbReference type="Ensembl" id="ENSACLP00000043170.1"/>
    </source>
</evidence>
<dbReference type="Pfam" id="PF00075">
    <property type="entry name" value="RNase_H"/>
    <property type="match status" value="1"/>
</dbReference>
<dbReference type="GO" id="GO:0003964">
    <property type="term" value="F:RNA-directed DNA polymerase activity"/>
    <property type="evidence" value="ECO:0007669"/>
    <property type="project" value="UniProtKB-KW"/>
</dbReference>
<evidence type="ECO:0000256" key="4">
    <source>
        <dbReference type="ARBA" id="ARBA00022695"/>
    </source>
</evidence>
<dbReference type="Pfam" id="PF17919">
    <property type="entry name" value="RT_RNaseH_2"/>
    <property type="match status" value="1"/>
</dbReference>
<evidence type="ECO:0000256" key="9">
    <source>
        <dbReference type="ARBA" id="ARBA00022884"/>
    </source>
</evidence>
<evidence type="ECO:0000256" key="6">
    <source>
        <dbReference type="ARBA" id="ARBA00022759"/>
    </source>
</evidence>
<dbReference type="Pfam" id="PF00665">
    <property type="entry name" value="rve"/>
    <property type="match status" value="1"/>
</dbReference>
<dbReference type="InterPro" id="IPR041577">
    <property type="entry name" value="RT_RNaseH_2"/>
</dbReference>
<dbReference type="Pfam" id="PF00078">
    <property type="entry name" value="RVT_1"/>
    <property type="match status" value="1"/>
</dbReference>
<dbReference type="InterPro" id="IPR018061">
    <property type="entry name" value="Retropepsins"/>
</dbReference>
<dbReference type="Gene3D" id="1.10.340.70">
    <property type="match status" value="1"/>
</dbReference>
<keyword evidence="5" id="KW-0540">Nuclease</keyword>
<evidence type="ECO:0000256" key="1">
    <source>
        <dbReference type="ARBA" id="ARBA00010879"/>
    </source>
</evidence>
<keyword evidence="4" id="KW-0548">Nucleotidyltransferase</keyword>
<dbReference type="InterPro" id="IPR012337">
    <property type="entry name" value="RNaseH-like_sf"/>
</dbReference>
<dbReference type="InterPro" id="IPR001969">
    <property type="entry name" value="Aspartic_peptidase_AS"/>
</dbReference>
<evidence type="ECO:0000256" key="11">
    <source>
        <dbReference type="ARBA" id="ARBA00022918"/>
    </source>
</evidence>
<feature type="domain" description="Peptidase A2" evidence="14">
    <location>
        <begin position="11"/>
        <end position="83"/>
    </location>
</feature>
<reference evidence="18" key="3">
    <citation type="submission" date="2025-08" db="UniProtKB">
        <authorList>
            <consortium name="Ensembl"/>
        </authorList>
    </citation>
    <scope>IDENTIFICATION</scope>
</reference>
<dbReference type="SUPFAM" id="SSF53098">
    <property type="entry name" value="Ribonuclease H-like"/>
    <property type="match status" value="2"/>
</dbReference>
<evidence type="ECO:0000256" key="13">
    <source>
        <dbReference type="ARBA" id="ARBA00023268"/>
    </source>
</evidence>
<dbReference type="Gene3D" id="3.30.70.270">
    <property type="match status" value="2"/>
</dbReference>
<evidence type="ECO:0000256" key="2">
    <source>
        <dbReference type="ARBA" id="ARBA00012180"/>
    </source>
</evidence>
<dbReference type="GO" id="GO:0004190">
    <property type="term" value="F:aspartic-type endopeptidase activity"/>
    <property type="evidence" value="ECO:0007669"/>
    <property type="project" value="InterPro"/>
</dbReference>
<evidence type="ECO:0000259" key="16">
    <source>
        <dbReference type="PROSITE" id="PS50879"/>
    </source>
</evidence>
<dbReference type="GO" id="GO:0006310">
    <property type="term" value="P:DNA recombination"/>
    <property type="evidence" value="ECO:0007669"/>
    <property type="project" value="UniProtKB-KW"/>
</dbReference>
<evidence type="ECO:0000256" key="10">
    <source>
        <dbReference type="ARBA" id="ARBA00022908"/>
    </source>
</evidence>
<dbReference type="SUPFAM" id="SSF56672">
    <property type="entry name" value="DNA/RNA polymerases"/>
    <property type="match status" value="1"/>
</dbReference>
<evidence type="ECO:0000259" key="15">
    <source>
        <dbReference type="PROSITE" id="PS50878"/>
    </source>
</evidence>
<dbReference type="Gene3D" id="3.10.20.370">
    <property type="match status" value="1"/>
</dbReference>
<dbReference type="InterPro" id="IPR002156">
    <property type="entry name" value="RNaseH_domain"/>
</dbReference>
<keyword evidence="7" id="KW-0378">Hydrolase</keyword>
<comment type="similarity">
    <text evidence="1">Belongs to the beta type-B retroviral polymerase family. HERV class-II K(HML-2) pol subfamily.</text>
</comment>
<keyword evidence="9" id="KW-0694">RNA-binding</keyword>
<reference evidence="18 19" key="1">
    <citation type="submission" date="2018-05" db="EMBL/GenBank/DDBJ databases">
        <authorList>
            <person name="Datahose"/>
        </authorList>
    </citation>
    <scope>NUCLEOTIDE SEQUENCE</scope>
</reference>
<dbReference type="InterPro" id="IPR036397">
    <property type="entry name" value="RNaseH_sf"/>
</dbReference>
<evidence type="ECO:0000259" key="17">
    <source>
        <dbReference type="PROSITE" id="PS50994"/>
    </source>
</evidence>
<dbReference type="Gene3D" id="2.30.30.850">
    <property type="match status" value="1"/>
</dbReference>
<dbReference type="Pfam" id="PF00077">
    <property type="entry name" value="RVP"/>
    <property type="match status" value="1"/>
</dbReference>
<name>A0AAX7SHI3_ASTCA</name>
<organism evidence="18 19">
    <name type="scientific">Astatotilapia calliptera</name>
    <name type="common">Eastern happy</name>
    <name type="synonym">Chromis callipterus</name>
    <dbReference type="NCBI Taxonomy" id="8154"/>
    <lineage>
        <taxon>Eukaryota</taxon>
        <taxon>Metazoa</taxon>
        <taxon>Chordata</taxon>
        <taxon>Craniata</taxon>
        <taxon>Vertebrata</taxon>
        <taxon>Euteleostomi</taxon>
        <taxon>Actinopterygii</taxon>
        <taxon>Neopterygii</taxon>
        <taxon>Teleostei</taxon>
        <taxon>Neoteleostei</taxon>
        <taxon>Acanthomorphata</taxon>
        <taxon>Ovalentaria</taxon>
        <taxon>Cichlomorphae</taxon>
        <taxon>Cichliformes</taxon>
        <taxon>Cichlidae</taxon>
        <taxon>African cichlids</taxon>
        <taxon>Pseudocrenilabrinae</taxon>
        <taxon>Haplochromini</taxon>
        <taxon>Astatotilapia</taxon>
    </lineage>
</organism>
<dbReference type="PANTHER" id="PTHR37984">
    <property type="entry name" value="PROTEIN CBG26694"/>
    <property type="match status" value="1"/>
</dbReference>
<dbReference type="PROSITE" id="PS50175">
    <property type="entry name" value="ASP_PROT_RETROV"/>
    <property type="match status" value="1"/>
</dbReference>
<keyword evidence="6" id="KW-0255">Endonuclease</keyword>
<evidence type="ECO:0000256" key="8">
    <source>
        <dbReference type="ARBA" id="ARBA00022842"/>
    </source>
</evidence>
<evidence type="ECO:0000256" key="7">
    <source>
        <dbReference type="ARBA" id="ARBA00022801"/>
    </source>
</evidence>
<dbReference type="PROSITE" id="PS50878">
    <property type="entry name" value="RT_POL"/>
    <property type="match status" value="1"/>
</dbReference>
<dbReference type="InterPro" id="IPR043502">
    <property type="entry name" value="DNA/RNA_pol_sf"/>
</dbReference>
<dbReference type="Gene3D" id="3.10.10.10">
    <property type="entry name" value="HIV Type 1 Reverse Transcriptase, subunit A, domain 1"/>
    <property type="match status" value="1"/>
</dbReference>
<reference evidence="19" key="2">
    <citation type="submission" date="2023-03" db="EMBL/GenBank/DDBJ databases">
        <authorList>
            <consortium name="Wellcome Sanger Institute Data Sharing"/>
        </authorList>
    </citation>
    <scope>NUCLEOTIDE SEQUENCE [LARGE SCALE GENOMIC DNA]</scope>
</reference>
<dbReference type="CDD" id="cd09273">
    <property type="entry name" value="RNase_HI_RT_Bel"/>
    <property type="match status" value="1"/>
</dbReference>
<dbReference type="Gene3D" id="3.30.420.10">
    <property type="entry name" value="Ribonuclease H-like superfamily/Ribonuclease H"/>
    <property type="match status" value="2"/>
</dbReference>
<protein>
    <recommendedName>
        <fullName evidence="2">ribonuclease H</fullName>
        <ecNumber evidence="2">3.1.26.4</ecNumber>
    </recommendedName>
</protein>
<dbReference type="InterPro" id="IPR001584">
    <property type="entry name" value="Integrase_cat-core"/>
</dbReference>
<keyword evidence="3" id="KW-0808">Transferase</keyword>
<keyword evidence="11" id="KW-0695">RNA-directed DNA polymerase</keyword>
<accession>A0AAX7SHI3</accession>
<dbReference type="InterPro" id="IPR043128">
    <property type="entry name" value="Rev_trsase/Diguanyl_cyclase"/>
</dbReference>
<sequence length="1366" mass="151534">MLSITVDKRRSSFLVDTGATYSTIKDVARERLTDTVITVVGISGEPKTLPYTVPLPTTVGDQTLLHSYVCSKQAPVNLLGRDLLIKLGATILCSSQGLTVTLPTGVVLPCSNGPEGGGQFLLQPSSCLADSADIYWALLEVETPAEPGVWTAFQQWRPWLSLLHPYVPPPDPPHVTLFYDRHDTTWYQHMFQEQCEGRAWSLNMSCIFAAPEGVAAAVTFTTDQLQWYMMSDEAAPHVSLALHPGHQAKELGGMVKRSLAATDWTPTKLPQVLFSPSTNTYQILNDCFNSSTLQHRVVSGSHGREHTDHCDAAPLLDSLPDCLWSLGPTDVGLVDVEPVSFQLSSATPLWQPQYPHKPEAEAGIAETISGLVTAGVLEPSCSKWNTPILPVEKKGTGKFRMAHDLRRINALLGTPTLPVPNPYVALTNLPPSHAWFTCIDLANAFFCLPLRESLRDIFSFTFRGRQWRYTRLPQGFALSPGLFNQCLKELLQTCPLPSDCMLIQYVDDILLSAPTADICLEATRVVLQHLANTGFKVSKTKLQIARKQVSFLGRMVSQSGISLSPEHRNSILHHPKPLTVKDMLSFLGLTGYSRTYVPDYVGLTSPLRALVNEQGMRNLSAPLSWTTETEQAFIKLKQQLSVASDLAVPDYALPFHLDVSGTGTHINGILFQKKGGERKVLTYVSVMLDNTEKRHPPCTQHVSGLAKIIQKTAHIVMNHPLKILTSHSVVAYVSSQAFTLTSLRQRRLSTILEAPHITYSHEGINMADHMGSGEPHMCEEVVQVQEKIRPDLQAEPLMDAEKDWFTDGCCFRTESGMLKAAWAIVEQTDMRWKTVKAEQLTGQQSAQRAELRAVIEALRMGKGQKVNIYSDSAYAVGAVHVELKQWLRAGFLTASGKPIKHEMEMRELAEALLLPVKVAVVKCKGHSAGLDLVALGNKQADLVAKQTAGYLPSLIMVMDPEATPPPERPPIQLGLATIRELQDKASPQEKSLWVTRGATNTDVWRGPDGRPILPPGVRQTAMEEAHGVGHVGPAQMMRNLAVWWHPYLKDMTKYMVKTCKECNQFGIKPAFKPIAGYFPIPLCPGKEIIIDYTDMVDRVGSYRYLLVAVDAFSGWPEAWPTASENSRTVVKCLINHYIPQHGFPEVIRSDNGSHFRNHDLQRVEAALGLKHKFGSVYHPQSQGKVERMNQTLKTKLAKICAQTKLDWVKALPLALMSIRCSVNQTSGYTPFELEHGRPFPGPSSRLLMSDEADSDLDPRTYYNMLRSFVAQYSSQVAERNQQELKEAATPGMDYVLLKVTKRKWAEPRWTGPYRITERTSHAVRLEGKGDTWFHYTQCAAATEPGRTLREVQKDLSEGAATASPTT</sequence>
<dbReference type="GO" id="GO:0004523">
    <property type="term" value="F:RNA-DNA hybrid ribonuclease activity"/>
    <property type="evidence" value="ECO:0007669"/>
    <property type="project" value="UniProtKB-EC"/>
</dbReference>
<evidence type="ECO:0000256" key="3">
    <source>
        <dbReference type="ARBA" id="ARBA00022679"/>
    </source>
</evidence>
<dbReference type="InterPro" id="IPR050951">
    <property type="entry name" value="Retrovirus_Pol_polyprotein"/>
</dbReference>
<dbReference type="PROSITE" id="PS50879">
    <property type="entry name" value="RNASE_H_1"/>
    <property type="match status" value="1"/>
</dbReference>
<keyword evidence="12" id="KW-0233">DNA recombination</keyword>
<evidence type="ECO:0000313" key="19">
    <source>
        <dbReference type="Proteomes" id="UP000265100"/>
    </source>
</evidence>
<feature type="domain" description="Reverse transcriptase" evidence="15">
    <location>
        <begin position="372"/>
        <end position="556"/>
    </location>
</feature>
<feature type="domain" description="RNase H type-1" evidence="16">
    <location>
        <begin position="798"/>
        <end position="949"/>
    </location>
</feature>
<dbReference type="GO" id="GO:0006508">
    <property type="term" value="P:proteolysis"/>
    <property type="evidence" value="ECO:0007669"/>
    <property type="project" value="InterPro"/>
</dbReference>
<proteinExistence type="inferred from homology"/>
<dbReference type="PROSITE" id="PS50994">
    <property type="entry name" value="INTEGRASE"/>
    <property type="match status" value="1"/>
</dbReference>
<evidence type="ECO:0000259" key="14">
    <source>
        <dbReference type="PROSITE" id="PS50175"/>
    </source>
</evidence>
<dbReference type="SUPFAM" id="SSF50630">
    <property type="entry name" value="Acid proteases"/>
    <property type="match status" value="1"/>
</dbReference>
<dbReference type="EC" id="3.1.26.4" evidence="2"/>
<dbReference type="InterPro" id="IPR001995">
    <property type="entry name" value="Peptidase_A2_cat"/>
</dbReference>
<keyword evidence="19" id="KW-1185">Reference proteome</keyword>
<dbReference type="Ensembl" id="ENSACLT00000089348.1">
    <property type="protein sequence ID" value="ENSACLP00000043170.1"/>
    <property type="gene ID" value="ENSACLG00000035759.1"/>
</dbReference>
<dbReference type="PROSITE" id="PS00141">
    <property type="entry name" value="ASP_PROTEASE"/>
    <property type="match status" value="1"/>
</dbReference>
<dbReference type="GO" id="GO:0003723">
    <property type="term" value="F:RNA binding"/>
    <property type="evidence" value="ECO:0007669"/>
    <property type="project" value="UniProtKB-KW"/>
</dbReference>
<reference evidence="18" key="4">
    <citation type="submission" date="2025-09" db="UniProtKB">
        <authorList>
            <consortium name="Ensembl"/>
        </authorList>
    </citation>
    <scope>IDENTIFICATION</scope>
</reference>
<dbReference type="GeneTree" id="ENSGT00940000160750"/>
<keyword evidence="10" id="KW-0229">DNA integration</keyword>
<dbReference type="InterPro" id="IPR000477">
    <property type="entry name" value="RT_dom"/>
</dbReference>
<dbReference type="Gene3D" id="2.40.70.10">
    <property type="entry name" value="Acid Proteases"/>
    <property type="match status" value="1"/>
</dbReference>
<keyword evidence="8" id="KW-0460">Magnesium</keyword>